<accession>A0A2S7TYT9</accession>
<feature type="transmembrane region" description="Helical" evidence="5">
    <location>
        <begin position="124"/>
        <end position="144"/>
    </location>
</feature>
<proteinExistence type="predicted"/>
<feature type="transmembrane region" description="Helical" evidence="5">
    <location>
        <begin position="290"/>
        <end position="310"/>
    </location>
</feature>
<feature type="transmembrane region" description="Helical" evidence="5">
    <location>
        <begin position="173"/>
        <end position="198"/>
    </location>
</feature>
<keyword evidence="3 5" id="KW-1133">Transmembrane helix</keyword>
<keyword evidence="2 5" id="KW-0812">Transmembrane</keyword>
<feature type="transmembrane region" description="Helical" evidence="5">
    <location>
        <begin position="234"/>
        <end position="253"/>
    </location>
</feature>
<dbReference type="OrthoDB" id="9813074at2"/>
<feature type="transmembrane region" description="Helical" evidence="5">
    <location>
        <begin position="346"/>
        <end position="365"/>
    </location>
</feature>
<sequence>MSTQQQAPVWARPEAFPAKPATGVFGFQDTKGKRHSAESLEELSQTIEKSKLGVDLVWSPASDYMVAPEELVGLRKVLVKRRSVWARNDMTDGRRLSLVMGVATLWAGYAAYQNSYGDWRAILNAPTVAVTAIMLLIFGLVPLYEGWKELRKAGKRDELFWDKEVADARFDSWLGLCLTPVTFVLLTIMVVTCAAQWFGSGGINWAQETVTRVGLLKSTVAGGDPWWRYFTAPLVHGNLVHWLMNFAALRYLGRRAEVLARWPHMILVFVISAFAGGMAAVYFMPEVPSVGASGGILGLLGFLLIFENLHRSLVPQSASKRLLAGLVMIAVMGALGFSFIDNAAHAGGLVAGMAYALIVFPPSASVSRPDILRKDRIFGACGLAVLVASTALCVRLLLR</sequence>
<dbReference type="PANTHER" id="PTHR43731">
    <property type="entry name" value="RHOMBOID PROTEASE"/>
    <property type="match status" value="1"/>
</dbReference>
<feature type="transmembrane region" description="Helical" evidence="5">
    <location>
        <begin position="96"/>
        <end position="112"/>
    </location>
</feature>
<dbReference type="EMBL" id="MQWA01000001">
    <property type="protein sequence ID" value="PQJ27490.1"/>
    <property type="molecule type" value="Genomic_DNA"/>
</dbReference>
<dbReference type="InterPro" id="IPR035952">
    <property type="entry name" value="Rhomboid-like_sf"/>
</dbReference>
<dbReference type="GO" id="GO:0004252">
    <property type="term" value="F:serine-type endopeptidase activity"/>
    <property type="evidence" value="ECO:0007669"/>
    <property type="project" value="InterPro"/>
</dbReference>
<dbReference type="PANTHER" id="PTHR43731:SF26">
    <property type="entry name" value="RHOMBOID-LIKE PROTEIN 10, CHLOROPLASTIC"/>
    <property type="match status" value="1"/>
</dbReference>
<reference evidence="7 8" key="1">
    <citation type="submission" date="2016-12" db="EMBL/GenBank/DDBJ databases">
        <title>Study of bacterial adaptation to deep sea.</title>
        <authorList>
            <person name="Song J."/>
            <person name="Yoshizawa S."/>
            <person name="Kogure K."/>
        </authorList>
    </citation>
    <scope>NUCLEOTIDE SEQUENCE [LARGE SCALE GENOMIC DNA]</scope>
    <source>
        <strain evidence="7 8">SAORIC-165</strain>
    </source>
</reference>
<organism evidence="7 8">
    <name type="scientific">Rubritalea profundi</name>
    <dbReference type="NCBI Taxonomy" id="1658618"/>
    <lineage>
        <taxon>Bacteria</taxon>
        <taxon>Pseudomonadati</taxon>
        <taxon>Verrucomicrobiota</taxon>
        <taxon>Verrucomicrobiia</taxon>
        <taxon>Verrucomicrobiales</taxon>
        <taxon>Rubritaleaceae</taxon>
        <taxon>Rubritalea</taxon>
    </lineage>
</organism>
<evidence type="ECO:0000256" key="2">
    <source>
        <dbReference type="ARBA" id="ARBA00022692"/>
    </source>
</evidence>
<evidence type="ECO:0000256" key="4">
    <source>
        <dbReference type="ARBA" id="ARBA00023136"/>
    </source>
</evidence>
<keyword evidence="8" id="KW-1185">Reference proteome</keyword>
<dbReference type="InterPro" id="IPR022764">
    <property type="entry name" value="Peptidase_S54_rhomboid_dom"/>
</dbReference>
<comment type="subcellular location">
    <subcellularLocation>
        <location evidence="1">Membrane</location>
        <topology evidence="1">Multi-pass membrane protein</topology>
    </subcellularLocation>
</comment>
<evidence type="ECO:0000256" key="5">
    <source>
        <dbReference type="SAM" id="Phobius"/>
    </source>
</evidence>
<name>A0A2S7TYT9_9BACT</name>
<evidence type="ECO:0000259" key="6">
    <source>
        <dbReference type="Pfam" id="PF01694"/>
    </source>
</evidence>
<evidence type="ECO:0000256" key="3">
    <source>
        <dbReference type="ARBA" id="ARBA00022989"/>
    </source>
</evidence>
<protein>
    <recommendedName>
        <fullName evidence="6">Peptidase S54 rhomboid domain-containing protein</fullName>
    </recommendedName>
</protein>
<feature type="domain" description="Peptidase S54 rhomboid" evidence="6">
    <location>
        <begin position="226"/>
        <end position="361"/>
    </location>
</feature>
<feature type="transmembrane region" description="Helical" evidence="5">
    <location>
        <begin position="265"/>
        <end position="284"/>
    </location>
</feature>
<keyword evidence="4 5" id="KW-0472">Membrane</keyword>
<comment type="caution">
    <text evidence="7">The sequence shown here is derived from an EMBL/GenBank/DDBJ whole genome shotgun (WGS) entry which is preliminary data.</text>
</comment>
<evidence type="ECO:0000256" key="1">
    <source>
        <dbReference type="ARBA" id="ARBA00004141"/>
    </source>
</evidence>
<dbReference type="AlphaFoldDB" id="A0A2S7TYT9"/>
<dbReference type="GO" id="GO:0016020">
    <property type="term" value="C:membrane"/>
    <property type="evidence" value="ECO:0007669"/>
    <property type="project" value="UniProtKB-SubCell"/>
</dbReference>
<gene>
    <name evidence="7" type="ORF">BSZ32_02585</name>
</gene>
<dbReference type="Pfam" id="PF01694">
    <property type="entry name" value="Rhomboid"/>
    <property type="match status" value="1"/>
</dbReference>
<evidence type="ECO:0000313" key="7">
    <source>
        <dbReference type="EMBL" id="PQJ27490.1"/>
    </source>
</evidence>
<dbReference type="Proteomes" id="UP000239907">
    <property type="component" value="Unassembled WGS sequence"/>
</dbReference>
<evidence type="ECO:0000313" key="8">
    <source>
        <dbReference type="Proteomes" id="UP000239907"/>
    </source>
</evidence>
<dbReference type="Gene3D" id="1.20.1540.10">
    <property type="entry name" value="Rhomboid-like"/>
    <property type="match status" value="1"/>
</dbReference>
<feature type="transmembrane region" description="Helical" evidence="5">
    <location>
        <begin position="377"/>
        <end position="398"/>
    </location>
</feature>
<feature type="transmembrane region" description="Helical" evidence="5">
    <location>
        <begin position="322"/>
        <end position="340"/>
    </location>
</feature>
<dbReference type="InterPro" id="IPR050925">
    <property type="entry name" value="Rhomboid_protease_S54"/>
</dbReference>
<dbReference type="RefSeq" id="WP_129589558.1">
    <property type="nucleotide sequence ID" value="NZ_MQWA01000001.1"/>
</dbReference>
<dbReference type="SUPFAM" id="SSF144091">
    <property type="entry name" value="Rhomboid-like"/>
    <property type="match status" value="1"/>
</dbReference>